<keyword evidence="2" id="KW-1185">Reference proteome</keyword>
<organism evidence="1 2">
    <name type="scientific">Lophiotrema nucula</name>
    <dbReference type="NCBI Taxonomy" id="690887"/>
    <lineage>
        <taxon>Eukaryota</taxon>
        <taxon>Fungi</taxon>
        <taxon>Dikarya</taxon>
        <taxon>Ascomycota</taxon>
        <taxon>Pezizomycotina</taxon>
        <taxon>Dothideomycetes</taxon>
        <taxon>Pleosporomycetidae</taxon>
        <taxon>Pleosporales</taxon>
        <taxon>Lophiotremataceae</taxon>
        <taxon>Lophiotrema</taxon>
    </lineage>
</organism>
<dbReference type="Proteomes" id="UP000799770">
    <property type="component" value="Unassembled WGS sequence"/>
</dbReference>
<gene>
    <name evidence="1" type="ORF">BDV96DRAFT_654713</name>
</gene>
<dbReference type="AlphaFoldDB" id="A0A6A5YHY1"/>
<protein>
    <submittedName>
        <fullName evidence="1">Uncharacterized protein</fullName>
    </submittedName>
</protein>
<accession>A0A6A5YHY1</accession>
<dbReference type="EMBL" id="ML977363">
    <property type="protein sequence ID" value="KAF2106324.1"/>
    <property type="molecule type" value="Genomic_DNA"/>
</dbReference>
<sequence length="128" mass="14796">MYSQAEEVEEFRALKKQVLTSAYALFGQDYPKADHYDVIITRSKTRHHDYEHDNRRTSYKAALIVYLYSGTKSTWKLLEASNKKDSDTEAIGQLNQWLREDLGEVMADMRKGDVHGPTRRGGQRLLEG</sequence>
<name>A0A6A5YHY1_9PLEO</name>
<proteinExistence type="predicted"/>
<evidence type="ECO:0000313" key="2">
    <source>
        <dbReference type="Proteomes" id="UP000799770"/>
    </source>
</evidence>
<evidence type="ECO:0000313" key="1">
    <source>
        <dbReference type="EMBL" id="KAF2106324.1"/>
    </source>
</evidence>
<reference evidence="1" key="1">
    <citation type="journal article" date="2020" name="Stud. Mycol.">
        <title>101 Dothideomycetes genomes: a test case for predicting lifestyles and emergence of pathogens.</title>
        <authorList>
            <person name="Haridas S."/>
            <person name="Albert R."/>
            <person name="Binder M."/>
            <person name="Bloem J."/>
            <person name="Labutti K."/>
            <person name="Salamov A."/>
            <person name="Andreopoulos B."/>
            <person name="Baker S."/>
            <person name="Barry K."/>
            <person name="Bills G."/>
            <person name="Bluhm B."/>
            <person name="Cannon C."/>
            <person name="Castanera R."/>
            <person name="Culley D."/>
            <person name="Daum C."/>
            <person name="Ezra D."/>
            <person name="Gonzalez J."/>
            <person name="Henrissat B."/>
            <person name="Kuo A."/>
            <person name="Liang C."/>
            <person name="Lipzen A."/>
            <person name="Lutzoni F."/>
            <person name="Magnuson J."/>
            <person name="Mondo S."/>
            <person name="Nolan M."/>
            <person name="Ohm R."/>
            <person name="Pangilinan J."/>
            <person name="Park H.-J."/>
            <person name="Ramirez L."/>
            <person name="Alfaro M."/>
            <person name="Sun H."/>
            <person name="Tritt A."/>
            <person name="Yoshinaga Y."/>
            <person name="Zwiers L.-H."/>
            <person name="Turgeon B."/>
            <person name="Goodwin S."/>
            <person name="Spatafora J."/>
            <person name="Crous P."/>
            <person name="Grigoriev I."/>
        </authorList>
    </citation>
    <scope>NUCLEOTIDE SEQUENCE</scope>
    <source>
        <strain evidence="1">CBS 627.86</strain>
    </source>
</reference>